<sequence length="72" mass="7964">MKTLLYRAGIFDGDELDFPVLFLSYLCKALMIIAIGFLVFLLTSRTYSGSTTIVDNEINTAQKVTANPPSPF</sequence>
<evidence type="ECO:0000256" key="1">
    <source>
        <dbReference type="SAM" id="Phobius"/>
    </source>
</evidence>
<organism evidence="2 3">
    <name type="scientific">Christiangramia sediminicola</name>
    <dbReference type="NCBI Taxonomy" id="3073267"/>
    <lineage>
        <taxon>Bacteria</taxon>
        <taxon>Pseudomonadati</taxon>
        <taxon>Bacteroidota</taxon>
        <taxon>Flavobacteriia</taxon>
        <taxon>Flavobacteriales</taxon>
        <taxon>Flavobacteriaceae</taxon>
        <taxon>Christiangramia</taxon>
    </lineage>
</organism>
<keyword evidence="1" id="KW-0472">Membrane</keyword>
<dbReference type="EMBL" id="JAVJIU010000004">
    <property type="protein sequence ID" value="MDR5591202.1"/>
    <property type="molecule type" value="Genomic_DNA"/>
</dbReference>
<accession>A0ABU1ES30</accession>
<keyword evidence="1" id="KW-1133">Transmembrane helix</keyword>
<reference evidence="3" key="1">
    <citation type="submission" date="2023-07" db="EMBL/GenBank/DDBJ databases">
        <title>Christiangramia sp. SM2212., a novel bacterium of the family Flavobacteriaceae isolated from the sea sediment.</title>
        <authorList>
            <person name="Wang J."/>
            <person name="Zhang X."/>
        </authorList>
    </citation>
    <scope>NUCLEOTIDE SEQUENCE [LARGE SCALE GENOMIC DNA]</scope>
    <source>
        <strain evidence="3">SM2212</strain>
    </source>
</reference>
<protein>
    <recommendedName>
        <fullName evidence="4">ATP synthase F0 subunit 8</fullName>
    </recommendedName>
</protein>
<keyword evidence="3" id="KW-1185">Reference proteome</keyword>
<dbReference type="Proteomes" id="UP001257234">
    <property type="component" value="Unassembled WGS sequence"/>
</dbReference>
<feature type="transmembrane region" description="Helical" evidence="1">
    <location>
        <begin position="20"/>
        <end position="42"/>
    </location>
</feature>
<name>A0ABU1ES30_9FLAO</name>
<proteinExistence type="predicted"/>
<keyword evidence="1" id="KW-0812">Transmembrane</keyword>
<gene>
    <name evidence="2" type="ORF">RE431_11185</name>
</gene>
<evidence type="ECO:0000313" key="3">
    <source>
        <dbReference type="Proteomes" id="UP001257234"/>
    </source>
</evidence>
<evidence type="ECO:0000313" key="2">
    <source>
        <dbReference type="EMBL" id="MDR5591202.1"/>
    </source>
</evidence>
<dbReference type="RefSeq" id="WP_309562069.1">
    <property type="nucleotide sequence ID" value="NZ_JAVJIU010000004.1"/>
</dbReference>
<evidence type="ECO:0008006" key="4">
    <source>
        <dbReference type="Google" id="ProtNLM"/>
    </source>
</evidence>
<comment type="caution">
    <text evidence="2">The sequence shown here is derived from an EMBL/GenBank/DDBJ whole genome shotgun (WGS) entry which is preliminary data.</text>
</comment>